<dbReference type="Pfam" id="PF05159">
    <property type="entry name" value="Capsule_synth"/>
    <property type="match status" value="1"/>
</dbReference>
<dbReference type="GO" id="GO:0015774">
    <property type="term" value="P:polysaccharide transport"/>
    <property type="evidence" value="ECO:0007669"/>
    <property type="project" value="InterPro"/>
</dbReference>
<dbReference type="SUPFAM" id="SSF53756">
    <property type="entry name" value="UDP-Glycosyltransferase/glycogen phosphorylase"/>
    <property type="match status" value="1"/>
</dbReference>
<organism evidence="1 2">
    <name type="scientific">Candidatus Tagabacteria bacterium RIFCSPLOWO2_01_FULL_39_11</name>
    <dbReference type="NCBI Taxonomy" id="1802295"/>
    <lineage>
        <taxon>Bacteria</taxon>
        <taxon>Candidatus Tagaibacteriota</taxon>
    </lineage>
</organism>
<name>A0A1G2LQL4_9BACT</name>
<dbReference type="AlphaFoldDB" id="A0A1G2LQL4"/>
<comment type="caution">
    <text evidence="1">The sequence shown here is derived from an EMBL/GenBank/DDBJ whole genome shotgun (WGS) entry which is preliminary data.</text>
</comment>
<sequence length="481" mass="55645">MKRIFLIGWSVDDGLGLAEVAKELQKQSHKIAYWTYTGAGAETIINEKEFPGVIKHSHEDAIAGLPAKGVDISHFLPPGEDLIAKLYETESAVLSMMNKKYKDIGVSERKQIYFDLVRYWYGVIQALKPDVVIYSDIPHTVYDFIIFSICELLNIKTVMFERVVQFDRMLLMNDYKIGSRSLEKALRDNRGKQSVLADLREDMQRHYQEQLSDMVPRNIQKLKKNYIGKKAIFIKIRMIWDSFIDFTFFRKAFNFIFKIFQENLKIEYESAALPADFMKPFIYVPLNYQPERTSNPQGGIFDNQILMIEILAASLPSNWLIYVKEHPTQWLPRGLNFFNYRYQGFYKSIARIPNVRLVPMATNTHELIRNCQALATVTGTAGWEALMRAKPVLVFGFPWYKEYYGIFKIKNVADCKNAIAEIQQGFKASPELMFNYLAALDQANVRAYFDLVGKELSGISREENVENLSRLILPELETAPF</sequence>
<evidence type="ECO:0008006" key="3">
    <source>
        <dbReference type="Google" id="ProtNLM"/>
    </source>
</evidence>
<dbReference type="EMBL" id="MHQZ01000023">
    <property type="protein sequence ID" value="OHA13824.1"/>
    <property type="molecule type" value="Genomic_DNA"/>
</dbReference>
<dbReference type="GO" id="GO:0000271">
    <property type="term" value="P:polysaccharide biosynthetic process"/>
    <property type="evidence" value="ECO:0007669"/>
    <property type="project" value="InterPro"/>
</dbReference>
<accession>A0A1G2LQL4</accession>
<evidence type="ECO:0000313" key="2">
    <source>
        <dbReference type="Proteomes" id="UP000178302"/>
    </source>
</evidence>
<protein>
    <recommendedName>
        <fullName evidence="3">Capsule polysaccharide biosynthesis protein</fullName>
    </recommendedName>
</protein>
<gene>
    <name evidence="1" type="ORF">A2909_00890</name>
</gene>
<proteinExistence type="predicted"/>
<dbReference type="Proteomes" id="UP000178302">
    <property type="component" value="Unassembled WGS sequence"/>
</dbReference>
<reference evidence="1 2" key="1">
    <citation type="journal article" date="2016" name="Nat. Commun.">
        <title>Thousands of microbial genomes shed light on interconnected biogeochemical processes in an aquifer system.</title>
        <authorList>
            <person name="Anantharaman K."/>
            <person name="Brown C.T."/>
            <person name="Hug L.A."/>
            <person name="Sharon I."/>
            <person name="Castelle C.J."/>
            <person name="Probst A.J."/>
            <person name="Thomas B.C."/>
            <person name="Singh A."/>
            <person name="Wilkins M.J."/>
            <person name="Karaoz U."/>
            <person name="Brodie E.L."/>
            <person name="Williams K.H."/>
            <person name="Hubbard S.S."/>
            <person name="Banfield J.F."/>
        </authorList>
    </citation>
    <scope>NUCLEOTIDE SEQUENCE [LARGE SCALE GENOMIC DNA]</scope>
</reference>
<dbReference type="InterPro" id="IPR007833">
    <property type="entry name" value="Capsule_polysaccharide_synth"/>
</dbReference>
<evidence type="ECO:0000313" key="1">
    <source>
        <dbReference type="EMBL" id="OHA13824.1"/>
    </source>
</evidence>